<dbReference type="Proteomes" id="UP000054007">
    <property type="component" value="Unassembled WGS sequence"/>
</dbReference>
<feature type="compositionally biased region" description="Polar residues" evidence="1">
    <location>
        <begin position="180"/>
        <end position="194"/>
    </location>
</feature>
<dbReference type="AlphaFoldDB" id="A0A0D7BB88"/>
<accession>A0A0D7BB88</accession>
<reference evidence="2 3" key="1">
    <citation type="journal article" date="2015" name="Fungal Genet. Biol.">
        <title>Evolution of novel wood decay mechanisms in Agaricales revealed by the genome sequences of Fistulina hepatica and Cylindrobasidium torrendii.</title>
        <authorList>
            <person name="Floudas D."/>
            <person name="Held B.W."/>
            <person name="Riley R."/>
            <person name="Nagy L.G."/>
            <person name="Koehler G."/>
            <person name="Ransdell A.S."/>
            <person name="Younus H."/>
            <person name="Chow J."/>
            <person name="Chiniquy J."/>
            <person name="Lipzen A."/>
            <person name="Tritt A."/>
            <person name="Sun H."/>
            <person name="Haridas S."/>
            <person name="LaButti K."/>
            <person name="Ohm R.A."/>
            <person name="Kues U."/>
            <person name="Blanchette R.A."/>
            <person name="Grigoriev I.V."/>
            <person name="Minto R.E."/>
            <person name="Hibbett D.S."/>
        </authorList>
    </citation>
    <scope>NUCLEOTIDE SEQUENCE [LARGE SCALE GENOMIC DNA]</scope>
    <source>
        <strain evidence="2 3">FP15055 ss-10</strain>
    </source>
</reference>
<gene>
    <name evidence="2" type="ORF">CYLTODRAFT_411136</name>
</gene>
<evidence type="ECO:0000256" key="1">
    <source>
        <dbReference type="SAM" id="MobiDB-lite"/>
    </source>
</evidence>
<organism evidence="2 3">
    <name type="scientific">Cylindrobasidium torrendii FP15055 ss-10</name>
    <dbReference type="NCBI Taxonomy" id="1314674"/>
    <lineage>
        <taxon>Eukaryota</taxon>
        <taxon>Fungi</taxon>
        <taxon>Dikarya</taxon>
        <taxon>Basidiomycota</taxon>
        <taxon>Agaricomycotina</taxon>
        <taxon>Agaricomycetes</taxon>
        <taxon>Agaricomycetidae</taxon>
        <taxon>Agaricales</taxon>
        <taxon>Marasmiineae</taxon>
        <taxon>Physalacriaceae</taxon>
        <taxon>Cylindrobasidium</taxon>
    </lineage>
</organism>
<feature type="compositionally biased region" description="Polar residues" evidence="1">
    <location>
        <begin position="218"/>
        <end position="231"/>
    </location>
</feature>
<protein>
    <submittedName>
        <fullName evidence="2">Uncharacterized protein</fullName>
    </submittedName>
</protein>
<sequence length="299" mass="33697">MDQPVILMVELWYSPEAGIGPLASGTRGMDGDMTRKFRQHIQSLGIPPPRADSTSCTRPDIMETYWETTEHAIHDRRRAYTDGSSFPTAPNAHINRSARDKVVFRLFRLHSTHPTEPNGGHREGEEIRRHDIDNPHPSSSRSHWPLGESWEHSTKFKRPPPSSAPSAFRHDSVPPHTASGPRTSYTQHSPSTSLGKRVSLDDGSPEAKRPRLDGYSSLPRNPASQDWDSNHLQSRCEELERKLEASNKLNAILEARNKELEMLIHDVERECRQPFVVPLLLDAFVEVSKLTNAATNTTV</sequence>
<dbReference type="EMBL" id="KN880526">
    <property type="protein sequence ID" value="KIY67439.1"/>
    <property type="molecule type" value="Genomic_DNA"/>
</dbReference>
<feature type="region of interest" description="Disordered" evidence="1">
    <location>
        <begin position="129"/>
        <end position="231"/>
    </location>
</feature>
<proteinExistence type="predicted"/>
<dbReference type="STRING" id="1314674.A0A0D7BB88"/>
<dbReference type="OrthoDB" id="3070390at2759"/>
<name>A0A0D7BB88_9AGAR</name>
<evidence type="ECO:0000313" key="2">
    <source>
        <dbReference type="EMBL" id="KIY67439.1"/>
    </source>
</evidence>
<keyword evidence="3" id="KW-1185">Reference proteome</keyword>
<evidence type="ECO:0000313" key="3">
    <source>
        <dbReference type="Proteomes" id="UP000054007"/>
    </source>
</evidence>